<dbReference type="InterPro" id="IPR006674">
    <property type="entry name" value="HD_domain"/>
</dbReference>
<dbReference type="GO" id="GO:0008832">
    <property type="term" value="F:dGTPase activity"/>
    <property type="evidence" value="ECO:0007669"/>
    <property type="project" value="TreeGrafter"/>
</dbReference>
<dbReference type="OMA" id="YPRHEEN"/>
<dbReference type="Proteomes" id="UP000248557">
    <property type="component" value="Unassembled WGS sequence"/>
</dbReference>
<dbReference type="PANTHER" id="PTHR11373">
    <property type="entry name" value="DEOXYNUCLEOSIDE TRIPHOSPHATE TRIPHOSPHOHYDROLASE"/>
    <property type="match status" value="1"/>
</dbReference>
<comment type="caution">
    <text evidence="2">The sequence shown here is derived from an EMBL/GenBank/DDBJ whole genome shotgun (WGS) entry which is preliminary data.</text>
</comment>
<organism evidence="2 3">
    <name type="scientific">Methanosphaera stadtmanae</name>
    <dbReference type="NCBI Taxonomy" id="2317"/>
    <lineage>
        <taxon>Archaea</taxon>
        <taxon>Methanobacteriati</taxon>
        <taxon>Methanobacteriota</taxon>
        <taxon>Methanomada group</taxon>
        <taxon>Methanobacteria</taxon>
        <taxon>Methanobacteriales</taxon>
        <taxon>Methanobacteriaceae</taxon>
        <taxon>Methanosphaera</taxon>
    </lineage>
</organism>
<dbReference type="GO" id="GO:0006203">
    <property type="term" value="P:dGTP catabolic process"/>
    <property type="evidence" value="ECO:0007669"/>
    <property type="project" value="TreeGrafter"/>
</dbReference>
<dbReference type="RefSeq" id="WP_011406035.1">
    <property type="nucleotide sequence ID" value="NZ_CATZXA010000165.1"/>
</dbReference>
<dbReference type="InterPro" id="IPR045509">
    <property type="entry name" value="HD_assoc_2"/>
</dbReference>
<dbReference type="AlphaFoldDB" id="A0A328Q5L3"/>
<protein>
    <submittedName>
        <fullName evidence="2">Phosphodiesterase</fullName>
    </submittedName>
</protein>
<dbReference type="SMART" id="SM00471">
    <property type="entry name" value="HDc"/>
    <property type="match status" value="1"/>
</dbReference>
<dbReference type="CDD" id="cd00077">
    <property type="entry name" value="HDc"/>
    <property type="match status" value="1"/>
</dbReference>
<proteinExistence type="predicted"/>
<evidence type="ECO:0000259" key="1">
    <source>
        <dbReference type="PROSITE" id="PS51831"/>
    </source>
</evidence>
<accession>A0A328Q5L3</accession>
<dbReference type="PROSITE" id="PS51831">
    <property type="entry name" value="HD"/>
    <property type="match status" value="1"/>
</dbReference>
<dbReference type="SUPFAM" id="SSF109604">
    <property type="entry name" value="HD-domain/PDEase-like"/>
    <property type="match status" value="1"/>
</dbReference>
<evidence type="ECO:0000313" key="3">
    <source>
        <dbReference type="Proteomes" id="UP000248557"/>
    </source>
</evidence>
<evidence type="ECO:0000313" key="2">
    <source>
        <dbReference type="EMBL" id="RAP03465.1"/>
    </source>
</evidence>
<dbReference type="Pfam" id="PF01966">
    <property type="entry name" value="HD"/>
    <property type="match status" value="1"/>
</dbReference>
<sequence>MGFIRDSIHGDLHLTDFELKIIDTVEMQRLRRIKQLGFTNLVYPGANHTRFEHSIGTLFLANKIATRLNLDNEIIELLRICGLLHDIGHSPFSHVSERALKHDHETVTKNIIKDSSITDILNEKFDPKLVTSIIDGKTKYGKIISGDLDVDRMDYLARDSYYTGVAYGVIDTERLLYSLTYCDNALVLSSKGVQAAESTLLARYFMYPTVYQHHTTRIVNSMFRVSLSRLIKDKVVVEKELQYLDDGDLINITRNTKGLPQKTMKNIDTRRLYKKTDTIPLIDFENPEKIVNMDKKYLTEAEEEIANKLDVPPEEVIIDMPEELSFKKMSIQVNTYNGLKPLTQVSPIIESLKKAQYNYADLALFMSKENKQQAIDKNIKLIDYLTLPM</sequence>
<gene>
    <name evidence="2" type="ORF">CA615_02165</name>
</gene>
<dbReference type="Pfam" id="PF19276">
    <property type="entry name" value="HD_assoc_2"/>
    <property type="match status" value="1"/>
</dbReference>
<dbReference type="EMBL" id="NGJK01000023">
    <property type="protein sequence ID" value="RAP03465.1"/>
    <property type="molecule type" value="Genomic_DNA"/>
</dbReference>
<dbReference type="Gene3D" id="1.10.3210.10">
    <property type="entry name" value="Hypothetical protein af1432"/>
    <property type="match status" value="1"/>
</dbReference>
<reference evidence="2 3" key="1">
    <citation type="submission" date="2017-05" db="EMBL/GenBank/DDBJ databases">
        <title>Host range expansion of the Methanosphaera genus to humans and monogastric animals involves recent and extensive reduction in genome content.</title>
        <authorList>
            <person name="Hoedt E.C."/>
            <person name="Volmer J.G."/>
            <person name="Parks D.H."/>
            <person name="Rosewarne C.P."/>
            <person name="Denman S.E."/>
            <person name="Mcsweeney C.S."/>
            <person name="O Cuiv P."/>
            <person name="Hugenholtz P."/>
            <person name="Tyson G.W."/>
            <person name="Morrison M."/>
        </authorList>
    </citation>
    <scope>NUCLEOTIDE SEQUENCE [LARGE SCALE GENOMIC DNA]</scope>
    <source>
        <strain evidence="2 3">PA5</strain>
    </source>
</reference>
<dbReference type="InterPro" id="IPR003607">
    <property type="entry name" value="HD/PDEase_dom"/>
</dbReference>
<dbReference type="GeneID" id="3855707"/>
<dbReference type="InterPro" id="IPR050135">
    <property type="entry name" value="dGTPase-like"/>
</dbReference>
<dbReference type="PANTHER" id="PTHR11373:SF4">
    <property type="entry name" value="DEOXYNUCLEOSIDE TRIPHOSPHATE TRIPHOSPHOHYDROLASE SAMHD1"/>
    <property type="match status" value="1"/>
</dbReference>
<feature type="domain" description="HD" evidence="1">
    <location>
        <begin position="50"/>
        <end position="156"/>
    </location>
</feature>
<name>A0A328Q5L3_9EURY</name>